<keyword evidence="2" id="KW-1185">Reference proteome</keyword>
<gene>
    <name evidence="1" type="ORF">HPB50_008839</name>
</gene>
<evidence type="ECO:0000313" key="2">
    <source>
        <dbReference type="Proteomes" id="UP000821845"/>
    </source>
</evidence>
<dbReference type="Proteomes" id="UP000821845">
    <property type="component" value="Chromosome 9"/>
</dbReference>
<accession>A0ACB7RIC3</accession>
<reference evidence="1" key="1">
    <citation type="submission" date="2020-05" db="EMBL/GenBank/DDBJ databases">
        <title>Large-scale comparative analyses of tick genomes elucidate their genetic diversity and vector capacities.</title>
        <authorList>
            <person name="Jia N."/>
            <person name="Wang J."/>
            <person name="Shi W."/>
            <person name="Du L."/>
            <person name="Sun Y."/>
            <person name="Zhan W."/>
            <person name="Jiang J."/>
            <person name="Wang Q."/>
            <person name="Zhang B."/>
            <person name="Ji P."/>
            <person name="Sakyi L.B."/>
            <person name="Cui X."/>
            <person name="Yuan T."/>
            <person name="Jiang B."/>
            <person name="Yang W."/>
            <person name="Lam T.T.-Y."/>
            <person name="Chang Q."/>
            <person name="Ding S."/>
            <person name="Wang X."/>
            <person name="Zhu J."/>
            <person name="Ruan X."/>
            <person name="Zhao L."/>
            <person name="Wei J."/>
            <person name="Que T."/>
            <person name="Du C."/>
            <person name="Cheng J."/>
            <person name="Dai P."/>
            <person name="Han X."/>
            <person name="Huang E."/>
            <person name="Gao Y."/>
            <person name="Liu J."/>
            <person name="Shao H."/>
            <person name="Ye R."/>
            <person name="Li L."/>
            <person name="Wei W."/>
            <person name="Wang X."/>
            <person name="Wang C."/>
            <person name="Yang T."/>
            <person name="Huo Q."/>
            <person name="Li W."/>
            <person name="Guo W."/>
            <person name="Chen H."/>
            <person name="Zhou L."/>
            <person name="Ni X."/>
            <person name="Tian J."/>
            <person name="Zhou Y."/>
            <person name="Sheng Y."/>
            <person name="Liu T."/>
            <person name="Pan Y."/>
            <person name="Xia L."/>
            <person name="Li J."/>
            <person name="Zhao F."/>
            <person name="Cao W."/>
        </authorList>
    </citation>
    <scope>NUCLEOTIDE SEQUENCE</scope>
    <source>
        <strain evidence="1">Hyas-2018</strain>
    </source>
</reference>
<name>A0ACB7RIC3_HYAAI</name>
<dbReference type="EMBL" id="CM023489">
    <property type="protein sequence ID" value="KAH6922073.1"/>
    <property type="molecule type" value="Genomic_DNA"/>
</dbReference>
<protein>
    <submittedName>
        <fullName evidence="1">Uncharacterized protein</fullName>
    </submittedName>
</protein>
<proteinExistence type="predicted"/>
<evidence type="ECO:0000313" key="1">
    <source>
        <dbReference type="EMBL" id="KAH6922073.1"/>
    </source>
</evidence>
<comment type="caution">
    <text evidence="1">The sequence shown here is derived from an EMBL/GenBank/DDBJ whole genome shotgun (WGS) entry which is preliminary data.</text>
</comment>
<sequence>MLVENCITFSADKNDGVASVLKEALENLIVVGCPCHLISLAAEKGAACIPAKFDEVLMDIYYLEKNAKTVPDPRDSYRFGRCAGRSPARSPKIEGAKRQGGCNASRESEAFIREYQTCQFDP</sequence>
<organism evidence="1 2">
    <name type="scientific">Hyalomma asiaticum</name>
    <name type="common">Tick</name>
    <dbReference type="NCBI Taxonomy" id="266040"/>
    <lineage>
        <taxon>Eukaryota</taxon>
        <taxon>Metazoa</taxon>
        <taxon>Ecdysozoa</taxon>
        <taxon>Arthropoda</taxon>
        <taxon>Chelicerata</taxon>
        <taxon>Arachnida</taxon>
        <taxon>Acari</taxon>
        <taxon>Parasitiformes</taxon>
        <taxon>Ixodida</taxon>
        <taxon>Ixodoidea</taxon>
        <taxon>Ixodidae</taxon>
        <taxon>Hyalomminae</taxon>
        <taxon>Hyalomma</taxon>
    </lineage>
</organism>